<reference evidence="1 2" key="1">
    <citation type="submission" date="2019-08" db="EMBL/GenBank/DDBJ databases">
        <authorList>
            <person name="Hu J."/>
        </authorList>
    </citation>
    <scope>NUCLEOTIDE SEQUENCE [LARGE SCALE GENOMIC DNA]</scope>
    <source>
        <strain evidence="1 2">NEAU-184</strain>
    </source>
</reference>
<dbReference type="Gene3D" id="3.30.1780.10">
    <property type="entry name" value="ornithine cyclodeaminase, domain 1"/>
    <property type="match status" value="1"/>
</dbReference>
<accession>A0A5S4UVN0</accession>
<dbReference type="AlphaFoldDB" id="A0A5S4UVN0"/>
<dbReference type="Proteomes" id="UP000325243">
    <property type="component" value="Unassembled WGS sequence"/>
</dbReference>
<dbReference type="InterPro" id="IPR036291">
    <property type="entry name" value="NAD(P)-bd_dom_sf"/>
</dbReference>
<dbReference type="InterPro" id="IPR003462">
    <property type="entry name" value="ODC_Mu_crystall"/>
</dbReference>
<dbReference type="PANTHER" id="PTHR13812">
    <property type="entry name" value="KETIMINE REDUCTASE MU-CRYSTALLIN"/>
    <property type="match status" value="1"/>
</dbReference>
<dbReference type="InterPro" id="IPR023401">
    <property type="entry name" value="ODC_N"/>
</dbReference>
<protein>
    <submittedName>
        <fullName evidence="1">Ornithine cyclodeaminase family protein</fullName>
    </submittedName>
</protein>
<dbReference type="SUPFAM" id="SSF51735">
    <property type="entry name" value="NAD(P)-binding Rossmann-fold domains"/>
    <property type="match status" value="1"/>
</dbReference>
<dbReference type="PANTHER" id="PTHR13812:SF19">
    <property type="entry name" value="KETIMINE REDUCTASE MU-CRYSTALLIN"/>
    <property type="match status" value="1"/>
</dbReference>
<proteinExistence type="predicted"/>
<keyword evidence="2" id="KW-1185">Reference proteome</keyword>
<dbReference type="Pfam" id="PF02423">
    <property type="entry name" value="OCD_Mu_crystall"/>
    <property type="match status" value="1"/>
</dbReference>
<sequence length="320" mass="33270">MSGVLDSIQLIDGDTLRRRVTMRAAIRAIRQLVRDGFDPDHDPARAIVDVPNGQLLLMPSAIDGLAGQKLATVAPGNPARGLERIQAVYVVLDGDTLAPIALVDGTALTSLRTPAVSAAVLDVAATPDASSLVVFGTGPQGVRHVEAIAAIRGLRRVRFVGRDRAKAGRAVEAARAYAPMAEIDVGTAADVADADLVVCATTAAEPLFSADLVADRAAIVAVGSHEPDRRELPGALLARAQVIVETERIARAEAGDVIMAVAEGHLSADAVVPMARILDGRVPVRFDRPRVFKTCGMGWQDLVVARLALETGAGGAGGTD</sequence>
<comment type="caution">
    <text evidence="1">The sequence shown here is derived from an EMBL/GenBank/DDBJ whole genome shotgun (WGS) entry which is preliminary data.</text>
</comment>
<dbReference type="PIRSF" id="PIRSF001439">
    <property type="entry name" value="CryM"/>
    <property type="match status" value="1"/>
</dbReference>
<name>A0A5S4UVN0_9MICO</name>
<dbReference type="Gene3D" id="3.40.50.720">
    <property type="entry name" value="NAD(P)-binding Rossmann-like Domain"/>
    <property type="match status" value="1"/>
</dbReference>
<organism evidence="1 2">
    <name type="scientific">Agromyces mariniharenae</name>
    <dbReference type="NCBI Taxonomy" id="2604423"/>
    <lineage>
        <taxon>Bacteria</taxon>
        <taxon>Bacillati</taxon>
        <taxon>Actinomycetota</taxon>
        <taxon>Actinomycetes</taxon>
        <taxon>Micrococcales</taxon>
        <taxon>Microbacteriaceae</taxon>
        <taxon>Agromyces</taxon>
    </lineage>
</organism>
<dbReference type="RefSeq" id="WP_148734736.1">
    <property type="nucleotide sequence ID" value="NZ_VSSB01000002.1"/>
</dbReference>
<evidence type="ECO:0000313" key="2">
    <source>
        <dbReference type="Proteomes" id="UP000325243"/>
    </source>
</evidence>
<dbReference type="EMBL" id="VSSB01000002">
    <property type="protein sequence ID" value="TYL50636.1"/>
    <property type="molecule type" value="Genomic_DNA"/>
</dbReference>
<dbReference type="GO" id="GO:0005737">
    <property type="term" value="C:cytoplasm"/>
    <property type="evidence" value="ECO:0007669"/>
    <property type="project" value="TreeGrafter"/>
</dbReference>
<gene>
    <name evidence="1" type="ORF">FYC51_15790</name>
</gene>
<evidence type="ECO:0000313" key="1">
    <source>
        <dbReference type="EMBL" id="TYL50636.1"/>
    </source>
</evidence>